<dbReference type="SUPFAM" id="SSF48264">
    <property type="entry name" value="Cytochrome P450"/>
    <property type="match status" value="1"/>
</dbReference>
<dbReference type="Gene3D" id="1.10.630.10">
    <property type="entry name" value="Cytochrome P450"/>
    <property type="match status" value="1"/>
</dbReference>
<evidence type="ECO:0000256" key="10">
    <source>
        <dbReference type="RuleBase" id="RU000461"/>
    </source>
</evidence>
<evidence type="ECO:0000256" key="2">
    <source>
        <dbReference type="ARBA" id="ARBA00005179"/>
    </source>
</evidence>
<keyword evidence="12" id="KW-1185">Reference proteome</keyword>
<dbReference type="InterPro" id="IPR001128">
    <property type="entry name" value="Cyt_P450"/>
</dbReference>
<comment type="caution">
    <text evidence="11">The sequence shown here is derived from an EMBL/GenBank/DDBJ whole genome shotgun (WGS) entry which is preliminary data.</text>
</comment>
<dbReference type="AlphaFoldDB" id="A0AAD7IG42"/>
<dbReference type="PRINTS" id="PR00463">
    <property type="entry name" value="EP450I"/>
</dbReference>
<dbReference type="PANTHER" id="PTHR46300">
    <property type="entry name" value="P450, PUTATIVE (EUROFUNG)-RELATED-RELATED"/>
    <property type="match status" value="1"/>
</dbReference>
<dbReference type="PANTHER" id="PTHR46300:SF7">
    <property type="entry name" value="P450, PUTATIVE (EUROFUNG)-RELATED"/>
    <property type="match status" value="1"/>
</dbReference>
<sequence>MSSLDLPFALCAAALVLMIHYVYRRSIRSNLPLPPGPKKLPFIGNIFDLPPESMWETYTAWGRKFNSDIIHVSLAGQSVVVLLSSTATDDLLEKRSAIYSDRPSLPMYVDIIGWDFNIATDVPQSQCRRAHRRLFSQAFNSVESKQFRPKQLAATRRMLGRFVATPNEFREHIRQMAGELIINVAYGIDVLPVDDPFVALAEEGVKAGSDANIPGKFLVDSFPILRYVPDWFPGAGFKRQAKEWRKIAHTFRDLPFAESKRLVESGAATQSLTTECLQHLNEDGQAYYDEDTIKATAATMYLAGTDTVVSVLTSLILAMLANPTAQRKAQMEIDSVTGGTRLPDFDDEEALPYTAAIVNELFRWHPVTPIGIPHFLGVEDEYRGYRLPANSIIIGNVWAILHDEDMYPDPYTFKPERFLLDGKPNPHVRDPQAAFGSGRRICPGRYFAASQVFISVASILASFEITKAIGNDGTPIEPTYEYSTGLIHTPLPFKCSIRPRSQSAVALIEGEDLYGSSKASN</sequence>
<dbReference type="CDD" id="cd11065">
    <property type="entry name" value="CYP64-like"/>
    <property type="match status" value="1"/>
</dbReference>
<keyword evidence="4 9" id="KW-0349">Heme</keyword>
<name>A0AAD7IG42_9AGAR</name>
<dbReference type="EMBL" id="JARKIB010000095">
    <property type="protein sequence ID" value="KAJ7742318.1"/>
    <property type="molecule type" value="Genomic_DNA"/>
</dbReference>
<evidence type="ECO:0000256" key="5">
    <source>
        <dbReference type="ARBA" id="ARBA00022723"/>
    </source>
</evidence>
<dbReference type="InterPro" id="IPR002401">
    <property type="entry name" value="Cyt_P450_E_grp-I"/>
</dbReference>
<dbReference type="GO" id="GO:0016705">
    <property type="term" value="F:oxidoreductase activity, acting on paired donors, with incorporation or reduction of molecular oxygen"/>
    <property type="evidence" value="ECO:0007669"/>
    <property type="project" value="InterPro"/>
</dbReference>
<keyword evidence="5 9" id="KW-0479">Metal-binding</keyword>
<comment type="cofactor">
    <cofactor evidence="1 9">
        <name>heme</name>
        <dbReference type="ChEBI" id="CHEBI:30413"/>
    </cofactor>
</comment>
<dbReference type="GO" id="GO:0005506">
    <property type="term" value="F:iron ion binding"/>
    <property type="evidence" value="ECO:0007669"/>
    <property type="project" value="InterPro"/>
</dbReference>
<dbReference type="InterPro" id="IPR036396">
    <property type="entry name" value="Cyt_P450_sf"/>
</dbReference>
<dbReference type="GO" id="GO:0020037">
    <property type="term" value="F:heme binding"/>
    <property type="evidence" value="ECO:0007669"/>
    <property type="project" value="InterPro"/>
</dbReference>
<evidence type="ECO:0000256" key="8">
    <source>
        <dbReference type="ARBA" id="ARBA00023033"/>
    </source>
</evidence>
<keyword evidence="7 9" id="KW-0408">Iron</keyword>
<keyword evidence="8 10" id="KW-0503">Monooxygenase</keyword>
<evidence type="ECO:0000256" key="9">
    <source>
        <dbReference type="PIRSR" id="PIRSR602401-1"/>
    </source>
</evidence>
<evidence type="ECO:0000313" key="11">
    <source>
        <dbReference type="EMBL" id="KAJ7742318.1"/>
    </source>
</evidence>
<reference evidence="11" key="1">
    <citation type="submission" date="2023-03" db="EMBL/GenBank/DDBJ databases">
        <title>Massive genome expansion in bonnet fungi (Mycena s.s.) driven by repeated elements and novel gene families across ecological guilds.</title>
        <authorList>
            <consortium name="Lawrence Berkeley National Laboratory"/>
            <person name="Harder C.B."/>
            <person name="Miyauchi S."/>
            <person name="Viragh M."/>
            <person name="Kuo A."/>
            <person name="Thoen E."/>
            <person name="Andreopoulos B."/>
            <person name="Lu D."/>
            <person name="Skrede I."/>
            <person name="Drula E."/>
            <person name="Henrissat B."/>
            <person name="Morin E."/>
            <person name="Kohler A."/>
            <person name="Barry K."/>
            <person name="LaButti K."/>
            <person name="Morin E."/>
            <person name="Salamov A."/>
            <person name="Lipzen A."/>
            <person name="Mereny Z."/>
            <person name="Hegedus B."/>
            <person name="Baldrian P."/>
            <person name="Stursova M."/>
            <person name="Weitz H."/>
            <person name="Taylor A."/>
            <person name="Grigoriev I.V."/>
            <person name="Nagy L.G."/>
            <person name="Martin F."/>
            <person name="Kauserud H."/>
        </authorList>
    </citation>
    <scope>NUCLEOTIDE SEQUENCE</scope>
    <source>
        <strain evidence="11">CBHHK182m</strain>
    </source>
</reference>
<dbReference type="InterPro" id="IPR017972">
    <property type="entry name" value="Cyt_P450_CS"/>
</dbReference>
<comment type="pathway">
    <text evidence="2">Secondary metabolite biosynthesis.</text>
</comment>
<accession>A0AAD7IG42</accession>
<comment type="similarity">
    <text evidence="3 10">Belongs to the cytochrome P450 family.</text>
</comment>
<dbReference type="InterPro" id="IPR050364">
    <property type="entry name" value="Cytochrome_P450_fung"/>
</dbReference>
<dbReference type="PROSITE" id="PS00086">
    <property type="entry name" value="CYTOCHROME_P450"/>
    <property type="match status" value="1"/>
</dbReference>
<proteinExistence type="inferred from homology"/>
<evidence type="ECO:0000256" key="4">
    <source>
        <dbReference type="ARBA" id="ARBA00022617"/>
    </source>
</evidence>
<evidence type="ECO:0000256" key="1">
    <source>
        <dbReference type="ARBA" id="ARBA00001971"/>
    </source>
</evidence>
<keyword evidence="6 10" id="KW-0560">Oxidoreductase</keyword>
<evidence type="ECO:0000256" key="6">
    <source>
        <dbReference type="ARBA" id="ARBA00023002"/>
    </source>
</evidence>
<dbReference type="Pfam" id="PF00067">
    <property type="entry name" value="p450"/>
    <property type="match status" value="1"/>
</dbReference>
<dbReference type="GO" id="GO:0004497">
    <property type="term" value="F:monooxygenase activity"/>
    <property type="evidence" value="ECO:0007669"/>
    <property type="project" value="UniProtKB-KW"/>
</dbReference>
<evidence type="ECO:0000256" key="3">
    <source>
        <dbReference type="ARBA" id="ARBA00010617"/>
    </source>
</evidence>
<dbReference type="PRINTS" id="PR00385">
    <property type="entry name" value="P450"/>
</dbReference>
<feature type="binding site" description="axial binding residue" evidence="9">
    <location>
        <position position="442"/>
    </location>
    <ligand>
        <name>heme</name>
        <dbReference type="ChEBI" id="CHEBI:30413"/>
    </ligand>
    <ligandPart>
        <name>Fe</name>
        <dbReference type="ChEBI" id="CHEBI:18248"/>
    </ligandPart>
</feature>
<gene>
    <name evidence="11" type="ORF">B0H16DRAFT_1323410</name>
</gene>
<protein>
    <submittedName>
        <fullName evidence="11">Cytochrome P450</fullName>
    </submittedName>
</protein>
<evidence type="ECO:0000256" key="7">
    <source>
        <dbReference type="ARBA" id="ARBA00023004"/>
    </source>
</evidence>
<dbReference type="Proteomes" id="UP001215598">
    <property type="component" value="Unassembled WGS sequence"/>
</dbReference>
<evidence type="ECO:0000313" key="12">
    <source>
        <dbReference type="Proteomes" id="UP001215598"/>
    </source>
</evidence>
<organism evidence="11 12">
    <name type="scientific">Mycena metata</name>
    <dbReference type="NCBI Taxonomy" id="1033252"/>
    <lineage>
        <taxon>Eukaryota</taxon>
        <taxon>Fungi</taxon>
        <taxon>Dikarya</taxon>
        <taxon>Basidiomycota</taxon>
        <taxon>Agaricomycotina</taxon>
        <taxon>Agaricomycetes</taxon>
        <taxon>Agaricomycetidae</taxon>
        <taxon>Agaricales</taxon>
        <taxon>Marasmiineae</taxon>
        <taxon>Mycenaceae</taxon>
        <taxon>Mycena</taxon>
    </lineage>
</organism>